<dbReference type="SUPFAM" id="SSF57701">
    <property type="entry name" value="Zn2/Cys6 DNA-binding domain"/>
    <property type="match status" value="1"/>
</dbReference>
<dbReference type="InterPro" id="IPR050815">
    <property type="entry name" value="TF_fung"/>
</dbReference>
<keyword evidence="9" id="KW-1185">Reference proteome</keyword>
<dbReference type="Gene3D" id="4.10.240.10">
    <property type="entry name" value="Zn(2)-C6 fungal-type DNA-binding domain"/>
    <property type="match status" value="1"/>
</dbReference>
<dbReference type="Proteomes" id="UP000266673">
    <property type="component" value="Unassembled WGS sequence"/>
</dbReference>
<dbReference type="PANTHER" id="PTHR47338">
    <property type="entry name" value="ZN(II)2CYS6 TRANSCRIPTION FACTOR (EUROFUNG)-RELATED"/>
    <property type="match status" value="1"/>
</dbReference>
<dbReference type="STRING" id="44941.A0A397VEG8"/>
<protein>
    <recommendedName>
        <fullName evidence="7">Zn(2)-C6 fungal-type domain-containing protein</fullName>
    </recommendedName>
</protein>
<dbReference type="GO" id="GO:0000981">
    <property type="term" value="F:DNA-binding transcription factor activity, RNA polymerase II-specific"/>
    <property type="evidence" value="ECO:0007669"/>
    <property type="project" value="InterPro"/>
</dbReference>
<comment type="caution">
    <text evidence="8">The sequence shown here is derived from an EMBL/GenBank/DDBJ whole genome shotgun (WGS) entry which is preliminary data.</text>
</comment>
<gene>
    <name evidence="8" type="ORF">C2G38_1210310</name>
</gene>
<dbReference type="SMART" id="SM00066">
    <property type="entry name" value="GAL4"/>
    <property type="match status" value="1"/>
</dbReference>
<reference evidence="8 9" key="1">
    <citation type="submission" date="2018-06" db="EMBL/GenBank/DDBJ databases">
        <title>Comparative genomics reveals the genomic features of Rhizophagus irregularis, R. cerebriforme, R. diaphanum and Gigaspora rosea, and their symbiotic lifestyle signature.</title>
        <authorList>
            <person name="Morin E."/>
            <person name="San Clemente H."/>
            <person name="Chen E.C.H."/>
            <person name="De La Providencia I."/>
            <person name="Hainaut M."/>
            <person name="Kuo A."/>
            <person name="Kohler A."/>
            <person name="Murat C."/>
            <person name="Tang N."/>
            <person name="Roy S."/>
            <person name="Loubradou J."/>
            <person name="Henrissat B."/>
            <person name="Grigoriev I.V."/>
            <person name="Corradi N."/>
            <person name="Roux C."/>
            <person name="Martin F.M."/>
        </authorList>
    </citation>
    <scope>NUCLEOTIDE SEQUENCE [LARGE SCALE GENOMIC DNA]</scope>
    <source>
        <strain evidence="8 9">DAOM 194757</strain>
    </source>
</reference>
<dbReference type="OrthoDB" id="3362851at2759"/>
<evidence type="ECO:0000256" key="2">
    <source>
        <dbReference type="ARBA" id="ARBA00022723"/>
    </source>
</evidence>
<keyword evidence="4" id="KW-0804">Transcription</keyword>
<evidence type="ECO:0000313" key="9">
    <source>
        <dbReference type="Proteomes" id="UP000266673"/>
    </source>
</evidence>
<dbReference type="PANTHER" id="PTHR47338:SF5">
    <property type="entry name" value="ZN(II)2CYS6 TRANSCRIPTION FACTOR (EUROFUNG)"/>
    <property type="match status" value="1"/>
</dbReference>
<keyword evidence="5" id="KW-0539">Nucleus</keyword>
<sequence>MHTNHLNHSHQPNYVPSNNYHEDELLKINSNSHSKVTKKARTYVTLACTNCRNKKEKCSGDQPCCANCLKRDRTCVYEKSDKKRGPKPKSAITPIITPKLFNLLNPDPAPVSCT</sequence>
<dbReference type="EMBL" id="QKWP01000429">
    <property type="protein sequence ID" value="RIB20221.1"/>
    <property type="molecule type" value="Genomic_DNA"/>
</dbReference>
<accession>A0A397VEG8</accession>
<feature type="domain" description="Zn(2)-C6 fungal-type" evidence="7">
    <location>
        <begin position="47"/>
        <end position="77"/>
    </location>
</feature>
<evidence type="ECO:0000259" key="7">
    <source>
        <dbReference type="PROSITE" id="PS50048"/>
    </source>
</evidence>
<comment type="subcellular location">
    <subcellularLocation>
        <location evidence="1">Nucleus</location>
    </subcellularLocation>
</comment>
<organism evidence="8 9">
    <name type="scientific">Gigaspora rosea</name>
    <dbReference type="NCBI Taxonomy" id="44941"/>
    <lineage>
        <taxon>Eukaryota</taxon>
        <taxon>Fungi</taxon>
        <taxon>Fungi incertae sedis</taxon>
        <taxon>Mucoromycota</taxon>
        <taxon>Glomeromycotina</taxon>
        <taxon>Glomeromycetes</taxon>
        <taxon>Diversisporales</taxon>
        <taxon>Gigasporaceae</taxon>
        <taxon>Gigaspora</taxon>
    </lineage>
</organism>
<feature type="region of interest" description="Disordered" evidence="6">
    <location>
        <begin position="1"/>
        <end position="21"/>
    </location>
</feature>
<dbReference type="CDD" id="cd00067">
    <property type="entry name" value="GAL4"/>
    <property type="match status" value="1"/>
</dbReference>
<dbReference type="Pfam" id="PF00172">
    <property type="entry name" value="Zn_clus"/>
    <property type="match status" value="1"/>
</dbReference>
<evidence type="ECO:0000256" key="1">
    <source>
        <dbReference type="ARBA" id="ARBA00004123"/>
    </source>
</evidence>
<dbReference type="GO" id="GO:0005634">
    <property type="term" value="C:nucleus"/>
    <property type="evidence" value="ECO:0007669"/>
    <property type="project" value="UniProtKB-SubCell"/>
</dbReference>
<dbReference type="GO" id="GO:0008270">
    <property type="term" value="F:zinc ion binding"/>
    <property type="evidence" value="ECO:0007669"/>
    <property type="project" value="InterPro"/>
</dbReference>
<dbReference type="PROSITE" id="PS00463">
    <property type="entry name" value="ZN2_CY6_FUNGAL_1"/>
    <property type="match status" value="1"/>
</dbReference>
<proteinExistence type="predicted"/>
<feature type="compositionally biased region" description="Polar residues" evidence="6">
    <location>
        <begin position="9"/>
        <end position="19"/>
    </location>
</feature>
<name>A0A397VEG8_9GLOM</name>
<dbReference type="PROSITE" id="PS50048">
    <property type="entry name" value="ZN2_CY6_FUNGAL_2"/>
    <property type="match status" value="1"/>
</dbReference>
<evidence type="ECO:0000256" key="6">
    <source>
        <dbReference type="SAM" id="MobiDB-lite"/>
    </source>
</evidence>
<keyword evidence="3" id="KW-0805">Transcription regulation</keyword>
<evidence type="ECO:0000313" key="8">
    <source>
        <dbReference type="EMBL" id="RIB20221.1"/>
    </source>
</evidence>
<evidence type="ECO:0000256" key="4">
    <source>
        <dbReference type="ARBA" id="ARBA00023163"/>
    </source>
</evidence>
<keyword evidence="2" id="KW-0479">Metal-binding</keyword>
<dbReference type="InterPro" id="IPR036864">
    <property type="entry name" value="Zn2-C6_fun-type_DNA-bd_sf"/>
</dbReference>
<dbReference type="InterPro" id="IPR001138">
    <property type="entry name" value="Zn2Cys6_DnaBD"/>
</dbReference>
<dbReference type="AlphaFoldDB" id="A0A397VEG8"/>
<evidence type="ECO:0000256" key="3">
    <source>
        <dbReference type="ARBA" id="ARBA00023015"/>
    </source>
</evidence>
<evidence type="ECO:0000256" key="5">
    <source>
        <dbReference type="ARBA" id="ARBA00023242"/>
    </source>
</evidence>